<organism evidence="2 3">
    <name type="scientific">Brachionus plicatilis</name>
    <name type="common">Marine rotifer</name>
    <name type="synonym">Brachionus muelleri</name>
    <dbReference type="NCBI Taxonomy" id="10195"/>
    <lineage>
        <taxon>Eukaryota</taxon>
        <taxon>Metazoa</taxon>
        <taxon>Spiralia</taxon>
        <taxon>Gnathifera</taxon>
        <taxon>Rotifera</taxon>
        <taxon>Eurotatoria</taxon>
        <taxon>Monogononta</taxon>
        <taxon>Pseudotrocha</taxon>
        <taxon>Ploima</taxon>
        <taxon>Brachionidae</taxon>
        <taxon>Brachionus</taxon>
    </lineage>
</organism>
<feature type="region of interest" description="Disordered" evidence="1">
    <location>
        <begin position="48"/>
        <end position="84"/>
    </location>
</feature>
<dbReference type="EMBL" id="REGN01002042">
    <property type="protein sequence ID" value="RNA30803.1"/>
    <property type="molecule type" value="Genomic_DNA"/>
</dbReference>
<protein>
    <submittedName>
        <fullName evidence="2">Uncharacterized protein</fullName>
    </submittedName>
</protein>
<evidence type="ECO:0000256" key="1">
    <source>
        <dbReference type="SAM" id="MobiDB-lite"/>
    </source>
</evidence>
<proteinExistence type="predicted"/>
<feature type="compositionally biased region" description="Low complexity" evidence="1">
    <location>
        <begin position="48"/>
        <end position="62"/>
    </location>
</feature>
<name>A0A3M7S4R4_BRAPC</name>
<evidence type="ECO:0000313" key="2">
    <source>
        <dbReference type="EMBL" id="RNA30803.1"/>
    </source>
</evidence>
<keyword evidence="3" id="KW-1185">Reference proteome</keyword>
<accession>A0A3M7S4R4</accession>
<evidence type="ECO:0000313" key="3">
    <source>
        <dbReference type="Proteomes" id="UP000276133"/>
    </source>
</evidence>
<feature type="compositionally biased region" description="Low complexity" evidence="1">
    <location>
        <begin position="72"/>
        <end position="84"/>
    </location>
</feature>
<dbReference type="Proteomes" id="UP000276133">
    <property type="component" value="Unassembled WGS sequence"/>
</dbReference>
<sequence>MELDSNVASKLSLQHRVLISESLSEDVASLSFLFAIVASSLSLSTLISLSSSSNSPSSPRSDLINEPNNDFPSGSIPSSKSSLPVSLTKRTKASSFISPLIDPNILLRFLVCKI</sequence>
<dbReference type="AlphaFoldDB" id="A0A3M7S4R4"/>
<comment type="caution">
    <text evidence="2">The sequence shown here is derived from an EMBL/GenBank/DDBJ whole genome shotgun (WGS) entry which is preliminary data.</text>
</comment>
<reference evidence="2 3" key="1">
    <citation type="journal article" date="2018" name="Sci. Rep.">
        <title>Genomic signatures of local adaptation to the degree of environmental predictability in rotifers.</title>
        <authorList>
            <person name="Franch-Gras L."/>
            <person name="Hahn C."/>
            <person name="Garcia-Roger E.M."/>
            <person name="Carmona M.J."/>
            <person name="Serra M."/>
            <person name="Gomez A."/>
        </authorList>
    </citation>
    <scope>NUCLEOTIDE SEQUENCE [LARGE SCALE GENOMIC DNA]</scope>
    <source>
        <strain evidence="2">HYR1</strain>
    </source>
</reference>
<gene>
    <name evidence="2" type="ORF">BpHYR1_023848</name>
</gene>